<protein>
    <recommendedName>
        <fullName evidence="4">Transposase MuDR plant domain-containing protein</fullName>
    </recommendedName>
</protein>
<evidence type="ECO:0000313" key="3">
    <source>
        <dbReference type="Proteomes" id="UP000289738"/>
    </source>
</evidence>
<evidence type="ECO:0000313" key="2">
    <source>
        <dbReference type="EMBL" id="RYQ92576.1"/>
    </source>
</evidence>
<reference evidence="2 3" key="1">
    <citation type="submission" date="2019-01" db="EMBL/GenBank/DDBJ databases">
        <title>Sequencing of cultivated peanut Arachis hypogaea provides insights into genome evolution and oil improvement.</title>
        <authorList>
            <person name="Chen X."/>
        </authorList>
    </citation>
    <scope>NUCLEOTIDE SEQUENCE [LARGE SCALE GENOMIC DNA]</scope>
    <source>
        <strain evidence="3">cv. Fuhuasheng</strain>
        <tissue evidence="2">Leaves</tissue>
    </source>
</reference>
<accession>A0A444XSY5</accession>
<dbReference type="Proteomes" id="UP000289738">
    <property type="component" value="Chromosome B09"/>
</dbReference>
<organism evidence="2 3">
    <name type="scientific">Arachis hypogaea</name>
    <name type="common">Peanut</name>
    <dbReference type="NCBI Taxonomy" id="3818"/>
    <lineage>
        <taxon>Eukaryota</taxon>
        <taxon>Viridiplantae</taxon>
        <taxon>Streptophyta</taxon>
        <taxon>Embryophyta</taxon>
        <taxon>Tracheophyta</taxon>
        <taxon>Spermatophyta</taxon>
        <taxon>Magnoliopsida</taxon>
        <taxon>eudicotyledons</taxon>
        <taxon>Gunneridae</taxon>
        <taxon>Pentapetalae</taxon>
        <taxon>rosids</taxon>
        <taxon>fabids</taxon>
        <taxon>Fabales</taxon>
        <taxon>Fabaceae</taxon>
        <taxon>Papilionoideae</taxon>
        <taxon>50 kb inversion clade</taxon>
        <taxon>dalbergioids sensu lato</taxon>
        <taxon>Dalbergieae</taxon>
        <taxon>Pterocarpus clade</taxon>
        <taxon>Arachis</taxon>
    </lineage>
</organism>
<gene>
    <name evidence="2" type="ORF">Ahy_B09g098801</name>
</gene>
<feature type="compositionally biased region" description="Basic and acidic residues" evidence="1">
    <location>
        <begin position="128"/>
        <end position="146"/>
    </location>
</feature>
<comment type="caution">
    <text evidence="2">The sequence shown here is derived from an EMBL/GenBank/DDBJ whole genome shotgun (WGS) entry which is preliminary data.</text>
</comment>
<feature type="region of interest" description="Disordered" evidence="1">
    <location>
        <begin position="348"/>
        <end position="387"/>
    </location>
</feature>
<evidence type="ECO:0008006" key="4">
    <source>
        <dbReference type="Google" id="ProtNLM"/>
    </source>
</evidence>
<feature type="compositionally biased region" description="Basic residues" evidence="1">
    <location>
        <begin position="59"/>
        <end position="68"/>
    </location>
</feature>
<dbReference type="AlphaFoldDB" id="A0A444XSY5"/>
<feature type="compositionally biased region" description="Polar residues" evidence="1">
    <location>
        <begin position="18"/>
        <end position="31"/>
    </location>
</feature>
<feature type="region of interest" description="Disordered" evidence="1">
    <location>
        <begin position="292"/>
        <end position="319"/>
    </location>
</feature>
<dbReference type="EMBL" id="SDMP01000019">
    <property type="protein sequence ID" value="RYQ92576.1"/>
    <property type="molecule type" value="Genomic_DNA"/>
</dbReference>
<feature type="compositionally biased region" description="Low complexity" evidence="1">
    <location>
        <begin position="360"/>
        <end position="373"/>
    </location>
</feature>
<feature type="compositionally biased region" description="Basic and acidic residues" evidence="1">
    <location>
        <begin position="39"/>
        <end position="58"/>
    </location>
</feature>
<evidence type="ECO:0000256" key="1">
    <source>
        <dbReference type="SAM" id="MobiDB-lite"/>
    </source>
</evidence>
<feature type="region of interest" description="Disordered" evidence="1">
    <location>
        <begin position="1"/>
        <end position="164"/>
    </location>
</feature>
<keyword evidence="3" id="KW-1185">Reference proteome</keyword>
<sequence>MNQRGYDAALPDEAATEKLSNQTQATTTKNEAPNLGDNHQTHVEDQEGQRNPEEADGRGRKRRKKHARPQPSGRAQPAQQNNCDAHADEDACCGVQGRRNHRRPRPSGQRILPPREENQAPRVVVPNPHDHDEKPIEYQYHSKELHTPPGSDSEDEKSVFPQHNPDTKFGKIRLVLGMEFGMMRQFKDAVRKEAFFLKVEPHRCSVICYNENCPWEVYCARRNQPPSYQIKTLVDEHTCPRSNKSRSVTCKWVSKELISKIRAYNRTYQFHINTVPSQEFWADAEGLPCLPPPYKRPIERPTKKRARHESESHSGSQYKLKRSYGKTSCKYCKKVGHNSRTCLDKNHVAHGEDADAQEAPQGGQPVTGGVVPPRGLQDMSDSEQEMY</sequence>
<proteinExistence type="predicted"/>
<name>A0A444XSY5_ARAHY</name>